<name>A0ABX0VFF5_9HYPH</name>
<sequence>MTLRRPGLPVGFAYGRRSVRESDVIALDSGPARFGLSFVRSDAFKALFQEGMELVEETASYLDGPGRVDSRNMLRQESVAFASESMRLTTRLMQIASWLLLQRAVADGEITLDQAQTEKNRVRLTSQDTTTTIEEFEALPLRLRELVGLAARLHARILHLERLISEAEAAPPVVETNPVAAQLGLLEKAFGSKG</sequence>
<organism evidence="1 2">
    <name type="scientific">Microvirga terricola</name>
    <dbReference type="NCBI Taxonomy" id="2719797"/>
    <lineage>
        <taxon>Bacteria</taxon>
        <taxon>Pseudomonadati</taxon>
        <taxon>Pseudomonadota</taxon>
        <taxon>Alphaproteobacteria</taxon>
        <taxon>Hyphomicrobiales</taxon>
        <taxon>Methylobacteriaceae</taxon>
        <taxon>Microvirga</taxon>
    </lineage>
</organism>
<dbReference type="Pfam" id="PF07323">
    <property type="entry name" value="DUF1465"/>
    <property type="match status" value="1"/>
</dbReference>
<evidence type="ECO:0000313" key="1">
    <source>
        <dbReference type="EMBL" id="NIX77931.1"/>
    </source>
</evidence>
<gene>
    <name evidence="1" type="ORF">HB375_15135</name>
</gene>
<evidence type="ECO:0000313" key="2">
    <source>
        <dbReference type="Proteomes" id="UP000707352"/>
    </source>
</evidence>
<accession>A0ABX0VFF5</accession>
<dbReference type="InterPro" id="IPR010848">
    <property type="entry name" value="DUF1465"/>
</dbReference>
<reference evidence="1 2" key="1">
    <citation type="submission" date="2020-03" db="EMBL/GenBank/DDBJ databases">
        <title>The genome sequence of Microvirga sp. c23x22.</title>
        <authorList>
            <person name="Zhang X."/>
        </authorList>
    </citation>
    <scope>NUCLEOTIDE SEQUENCE [LARGE SCALE GENOMIC DNA]</scope>
    <source>
        <strain evidence="2">c23x22</strain>
    </source>
</reference>
<proteinExistence type="predicted"/>
<dbReference type="Proteomes" id="UP000707352">
    <property type="component" value="Unassembled WGS sequence"/>
</dbReference>
<dbReference type="InterPro" id="IPR038301">
    <property type="entry name" value="AraC-like_sf"/>
</dbReference>
<keyword evidence="2" id="KW-1185">Reference proteome</keyword>
<protein>
    <submittedName>
        <fullName evidence="1">DUF1465 family protein</fullName>
    </submittedName>
</protein>
<comment type="caution">
    <text evidence="1">The sequence shown here is derived from an EMBL/GenBank/DDBJ whole genome shotgun (WGS) entry which is preliminary data.</text>
</comment>
<dbReference type="EMBL" id="JAATJS010000005">
    <property type="protein sequence ID" value="NIX77931.1"/>
    <property type="molecule type" value="Genomic_DNA"/>
</dbReference>
<dbReference type="Gene3D" id="1.10.8.930">
    <property type="entry name" value="Protein of unknown function DUF1465"/>
    <property type="match status" value="1"/>
</dbReference>